<comment type="caution">
    <text evidence="4">The sequence shown here is derived from an EMBL/GenBank/DDBJ whole genome shotgun (WGS) entry which is preliminary data.</text>
</comment>
<dbReference type="InterPro" id="IPR011059">
    <property type="entry name" value="Metal-dep_hydrolase_composite"/>
</dbReference>
<evidence type="ECO:0000313" key="4">
    <source>
        <dbReference type="EMBL" id="GAD52572.1"/>
    </source>
</evidence>
<dbReference type="InterPro" id="IPR032466">
    <property type="entry name" value="Metal_Hydrolase"/>
</dbReference>
<dbReference type="GO" id="GO:0016814">
    <property type="term" value="F:hydrolase activity, acting on carbon-nitrogen (but not peptide) bonds, in cyclic amidines"/>
    <property type="evidence" value="ECO:0007669"/>
    <property type="project" value="TreeGrafter"/>
</dbReference>
<gene>
    <name evidence="4" type="ORF">MBEHAL_1332</name>
</gene>
<evidence type="ECO:0000259" key="3">
    <source>
        <dbReference type="Pfam" id="PF07969"/>
    </source>
</evidence>
<keyword evidence="5" id="KW-1185">Reference proteome</keyword>
<protein>
    <submittedName>
        <fullName evidence="4">Cytosine deaminase</fullName>
    </submittedName>
</protein>
<dbReference type="Gene3D" id="3.20.20.140">
    <property type="entry name" value="Metal-dependent hydrolases"/>
    <property type="match status" value="1"/>
</dbReference>
<sequence length="438" mass="48071">MREKRDRSYMSDDYLVTDATTRDGERVDVVVRDGRIDAVRTVGETDPGAFDERDTFDADGRLVTPPLIEPHIHLDATLTAGDPRWNESGTLAEGIDVWAERKASVTKADVKERATEAIDWLVSHGITRVRTHADTTEASLVGVEALCELREELDVVDLQVVAFPQDGVFTAPEHEDRLRDAVEMGVDVIGGIPHNEHTREDGVRDVRTAVDLAERHDLPLDLHIDETDDPGSRFTEVLASEALKRGMGERTTASHTTAMHSYPNAYADKVISLLAESGVSVVTNPPDNSVLQGSYDDYPRRRGHTRIDQLREAGVTVGIGHDSVVDPWYHYGVGDQLDAAFVLLHYAHMAGHDDVGAIWEMLTTANAEVVGAGAEYGLEAGAEGSLVVHDARSPFDALRKRAPRLRVVKAGREVARTDPATHTVTRGGETRDVTYDRP</sequence>
<dbReference type="Proteomes" id="UP000016986">
    <property type="component" value="Unassembled WGS sequence"/>
</dbReference>
<organism evidence="4 5">
    <name type="scientific">Halarchaeum acidiphilum MH1-52-1</name>
    <dbReference type="NCBI Taxonomy" id="1261545"/>
    <lineage>
        <taxon>Archaea</taxon>
        <taxon>Methanobacteriati</taxon>
        <taxon>Methanobacteriota</taxon>
        <taxon>Stenosarchaea group</taxon>
        <taxon>Halobacteria</taxon>
        <taxon>Halobacteriales</taxon>
        <taxon>Halobacteriaceae</taxon>
    </lineage>
</organism>
<proteinExistence type="predicted"/>
<dbReference type="PANTHER" id="PTHR32027:SF0">
    <property type="entry name" value="CYTOSINE DEAMINASE"/>
    <property type="match status" value="1"/>
</dbReference>
<reference evidence="4 5" key="1">
    <citation type="submission" date="2013-09" db="EMBL/GenBank/DDBJ databases">
        <title>Whole genome sequencing of Halarchaeum acidiphilum strain MH1-52-1.</title>
        <authorList>
            <person name="Shimane Y."/>
            <person name="Minegishi H."/>
            <person name="Nishi S."/>
            <person name="Echigo A."/>
            <person name="Shuto A."/>
            <person name="Konishi M."/>
            <person name="Ito T."/>
            <person name="Ohkuma M."/>
            <person name="Ohta Y."/>
            <person name="Nagano Y."/>
            <person name="Tsubouchi T."/>
            <person name="Mori K."/>
            <person name="Usui K."/>
            <person name="Kamekura M."/>
            <person name="Usami R."/>
            <person name="Takaki Y."/>
            <person name="Hatada Y."/>
        </authorList>
    </citation>
    <scope>NUCLEOTIDE SEQUENCE [LARGE SCALE GENOMIC DNA]</scope>
    <source>
        <strain evidence="4 5">JCM 16109</strain>
    </source>
</reference>
<name>U2YUW7_9EURY</name>
<evidence type="ECO:0000256" key="2">
    <source>
        <dbReference type="ARBA" id="ARBA00022801"/>
    </source>
</evidence>
<dbReference type="eggNOG" id="arCOG00697">
    <property type="taxonomic scope" value="Archaea"/>
</dbReference>
<dbReference type="InterPro" id="IPR052349">
    <property type="entry name" value="Metallo-hydrolase_Enzymes"/>
</dbReference>
<dbReference type="AlphaFoldDB" id="U2YUW7"/>
<keyword evidence="2" id="KW-0378">Hydrolase</keyword>
<dbReference type="NCBIfam" id="NF005748">
    <property type="entry name" value="PRK07572.1"/>
    <property type="match status" value="1"/>
</dbReference>
<dbReference type="GO" id="GO:0046872">
    <property type="term" value="F:metal ion binding"/>
    <property type="evidence" value="ECO:0007669"/>
    <property type="project" value="UniProtKB-KW"/>
</dbReference>
<dbReference type="PANTHER" id="PTHR32027">
    <property type="entry name" value="CYTOSINE DEAMINASE"/>
    <property type="match status" value="1"/>
</dbReference>
<evidence type="ECO:0000256" key="1">
    <source>
        <dbReference type="ARBA" id="ARBA00022723"/>
    </source>
</evidence>
<dbReference type="InterPro" id="IPR013108">
    <property type="entry name" value="Amidohydro_3"/>
</dbReference>
<dbReference type="Gene3D" id="2.30.40.10">
    <property type="entry name" value="Urease, subunit C, domain 1"/>
    <property type="match status" value="1"/>
</dbReference>
<accession>U2YUW7</accession>
<keyword evidence="1" id="KW-0479">Metal-binding</keyword>
<dbReference type="SUPFAM" id="SSF51338">
    <property type="entry name" value="Composite domain of metallo-dependent hydrolases"/>
    <property type="match status" value="2"/>
</dbReference>
<dbReference type="FunFam" id="3.20.20.140:FF:000019">
    <property type="entry name" value="Cytosine deaminase"/>
    <property type="match status" value="1"/>
</dbReference>
<dbReference type="Pfam" id="PF07969">
    <property type="entry name" value="Amidohydro_3"/>
    <property type="match status" value="1"/>
</dbReference>
<evidence type="ECO:0000313" key="5">
    <source>
        <dbReference type="Proteomes" id="UP000016986"/>
    </source>
</evidence>
<dbReference type="SUPFAM" id="SSF51556">
    <property type="entry name" value="Metallo-dependent hydrolases"/>
    <property type="match status" value="1"/>
</dbReference>
<feature type="domain" description="Amidohydrolase 3" evidence="3">
    <location>
        <begin position="106"/>
        <end position="414"/>
    </location>
</feature>
<dbReference type="EMBL" id="BATA01000027">
    <property type="protein sequence ID" value="GAD52572.1"/>
    <property type="molecule type" value="Genomic_DNA"/>
</dbReference>
<dbReference type="CDD" id="cd01293">
    <property type="entry name" value="Bact_CD"/>
    <property type="match status" value="1"/>
</dbReference>